<sequence length="261" mass="29000">MMTKSMMTLNDTQDKEDKDKTIIDINGLVNAAAIVTVGLFILSTLATVDSSIQRGWTPLEIASRLPLDNWNSYSAVLESSPLRTKAITSATVYAIGDCISQVSTGKDVSTLDRGRVLRSTLAGLLGHGPLSHLWYNLSEGAFQAWGWEGWLYKGIDWSFIPKVAVDQTTWGPFWNNMYILLLGGMQLRKPNEIFAEMKETTVPLIVSGLKLWPLAHCVTYGLVPVQNRLLWVDLVEIIWVTILSTKAAEMGRERGATQQNE</sequence>
<evidence type="ECO:0000313" key="8">
    <source>
        <dbReference type="Proteomes" id="UP001165082"/>
    </source>
</evidence>
<comment type="similarity">
    <text evidence="2 6">Belongs to the peroxisomal membrane protein PXMP2/4 family.</text>
</comment>
<name>A0A9W7E535_9STRA</name>
<evidence type="ECO:0000256" key="1">
    <source>
        <dbReference type="ARBA" id="ARBA00004141"/>
    </source>
</evidence>
<organism evidence="7 8">
    <name type="scientific">Triparma retinervis</name>
    <dbReference type="NCBI Taxonomy" id="2557542"/>
    <lineage>
        <taxon>Eukaryota</taxon>
        <taxon>Sar</taxon>
        <taxon>Stramenopiles</taxon>
        <taxon>Ochrophyta</taxon>
        <taxon>Bolidophyceae</taxon>
        <taxon>Parmales</taxon>
        <taxon>Triparmaceae</taxon>
        <taxon>Triparma</taxon>
    </lineage>
</organism>
<keyword evidence="8" id="KW-1185">Reference proteome</keyword>
<keyword evidence="4 6" id="KW-1133">Transmembrane helix</keyword>
<dbReference type="EMBL" id="BRXZ01004105">
    <property type="protein sequence ID" value="GMH68524.1"/>
    <property type="molecule type" value="Genomic_DNA"/>
</dbReference>
<evidence type="ECO:0000256" key="3">
    <source>
        <dbReference type="ARBA" id="ARBA00022692"/>
    </source>
</evidence>
<comment type="caution">
    <text evidence="7">The sequence shown here is derived from an EMBL/GenBank/DDBJ whole genome shotgun (WGS) entry which is preliminary data.</text>
</comment>
<comment type="subcellular location">
    <subcellularLocation>
        <location evidence="1">Membrane</location>
        <topology evidence="1">Multi-pass membrane protein</topology>
    </subcellularLocation>
</comment>
<dbReference type="PANTHER" id="PTHR11266:SF121">
    <property type="entry name" value="OS09G0315000 PROTEIN"/>
    <property type="match status" value="1"/>
</dbReference>
<proteinExistence type="inferred from homology"/>
<dbReference type="OrthoDB" id="430207at2759"/>
<dbReference type="AlphaFoldDB" id="A0A9W7E535"/>
<gene>
    <name evidence="7" type="ORF">TrRE_jg3389</name>
</gene>
<feature type="transmembrane region" description="Helical" evidence="6">
    <location>
        <begin position="21"/>
        <end position="42"/>
    </location>
</feature>
<evidence type="ECO:0000256" key="5">
    <source>
        <dbReference type="ARBA" id="ARBA00023136"/>
    </source>
</evidence>
<dbReference type="InterPro" id="IPR007248">
    <property type="entry name" value="Mpv17_PMP22"/>
</dbReference>
<keyword evidence="3 6" id="KW-0812">Transmembrane</keyword>
<evidence type="ECO:0000256" key="6">
    <source>
        <dbReference type="RuleBase" id="RU363053"/>
    </source>
</evidence>
<dbReference type="Proteomes" id="UP001165082">
    <property type="component" value="Unassembled WGS sequence"/>
</dbReference>
<dbReference type="PANTHER" id="PTHR11266">
    <property type="entry name" value="PEROXISOMAL MEMBRANE PROTEIN 2, PXMP2 MPV17"/>
    <property type="match status" value="1"/>
</dbReference>
<dbReference type="GO" id="GO:0005737">
    <property type="term" value="C:cytoplasm"/>
    <property type="evidence" value="ECO:0007669"/>
    <property type="project" value="TreeGrafter"/>
</dbReference>
<protein>
    <submittedName>
        <fullName evidence="7">Uncharacterized protein</fullName>
    </submittedName>
</protein>
<evidence type="ECO:0000256" key="2">
    <source>
        <dbReference type="ARBA" id="ARBA00006824"/>
    </source>
</evidence>
<reference evidence="7" key="1">
    <citation type="submission" date="2022-07" db="EMBL/GenBank/DDBJ databases">
        <title>Genome analysis of Parmales, a sister group of diatoms, reveals the evolutionary specialization of diatoms from phago-mixotrophs to photoautotrophs.</title>
        <authorList>
            <person name="Ban H."/>
            <person name="Sato S."/>
            <person name="Yoshikawa S."/>
            <person name="Kazumasa Y."/>
            <person name="Nakamura Y."/>
            <person name="Ichinomiya M."/>
            <person name="Saitoh K."/>
            <person name="Sato N."/>
            <person name="Blanc-Mathieu R."/>
            <person name="Endo H."/>
            <person name="Kuwata A."/>
            <person name="Ogata H."/>
        </authorList>
    </citation>
    <scope>NUCLEOTIDE SEQUENCE</scope>
</reference>
<comment type="caution">
    <text evidence="6">Lacks conserved residue(s) required for the propagation of feature annotation.</text>
</comment>
<dbReference type="Pfam" id="PF04117">
    <property type="entry name" value="Mpv17_PMP22"/>
    <property type="match status" value="1"/>
</dbReference>
<dbReference type="GO" id="GO:0016020">
    <property type="term" value="C:membrane"/>
    <property type="evidence" value="ECO:0007669"/>
    <property type="project" value="UniProtKB-SubCell"/>
</dbReference>
<evidence type="ECO:0000256" key="4">
    <source>
        <dbReference type="ARBA" id="ARBA00022989"/>
    </source>
</evidence>
<evidence type="ECO:0000313" key="7">
    <source>
        <dbReference type="EMBL" id="GMH68524.1"/>
    </source>
</evidence>
<keyword evidence="5 6" id="KW-0472">Membrane</keyword>
<accession>A0A9W7E535</accession>